<dbReference type="GO" id="GO:0004721">
    <property type="term" value="F:phosphoprotein phosphatase activity"/>
    <property type="evidence" value="ECO:0007669"/>
    <property type="project" value="TreeGrafter"/>
</dbReference>
<dbReference type="GO" id="GO:0005737">
    <property type="term" value="C:cytoplasm"/>
    <property type="evidence" value="ECO:0007669"/>
    <property type="project" value="TreeGrafter"/>
</dbReference>
<dbReference type="InterPro" id="IPR029052">
    <property type="entry name" value="Metallo-depent_PP-like"/>
</dbReference>
<name>A0A8H4TBP9_9HYPO</name>
<sequence>MSIWCCIDKDLYQYQSPQSAYLYMARANERDLAAEDLVLTDIRIGGPPPNSSSNYSWETRAAGIWVLRGIFGDTTGRAVTEVDVLFGPDAVDPRPHWTLLQDPLELDHQSKVLAGRLSVLRGRAKSRPDSRHALRVREDGTFKIVQISDTHMVTGVGVCKDAIDAFGKDVPECDADPLTVSLIESVLDAEEPDLVVLTGDQLHHDISDSQSALFKVVAPIIKRSIPFAAVFGNHDSEGIHALSRRTQMSILENLPLSFCDSGPDDVDGVGNFCLEILASVPSQQPLLTLYFLDSHGQISGSAHKPGYDSISQNQIKWFTDTSQAKRLARETGENDNEFHISLAFLHIPLPEFSDCRLRIHSGQREEPTEGPSLNTHLYDALVEERPKNSRMVIQPLNEALGYAMQVAAGLVVTAHMTAGDLTEECGFGKLIQGVGA</sequence>
<proteinExistence type="predicted"/>
<keyword evidence="3" id="KW-1185">Reference proteome</keyword>
<evidence type="ECO:0000313" key="2">
    <source>
        <dbReference type="EMBL" id="KAF4955045.1"/>
    </source>
</evidence>
<dbReference type="OrthoDB" id="783096at2759"/>
<dbReference type="Proteomes" id="UP000622797">
    <property type="component" value="Unassembled WGS sequence"/>
</dbReference>
<reference evidence="2" key="2">
    <citation type="submission" date="2020-05" db="EMBL/GenBank/DDBJ databases">
        <authorList>
            <person name="Kim H.-S."/>
            <person name="Proctor R.H."/>
            <person name="Brown D.W."/>
        </authorList>
    </citation>
    <scope>NUCLEOTIDE SEQUENCE</scope>
    <source>
        <strain evidence="2">NRRL 20472</strain>
    </source>
</reference>
<dbReference type="Pfam" id="PF00149">
    <property type="entry name" value="Metallophos"/>
    <property type="match status" value="1"/>
</dbReference>
<dbReference type="InterPro" id="IPR004843">
    <property type="entry name" value="Calcineurin-like_PHP"/>
</dbReference>
<gene>
    <name evidence="2" type="ORF">FSARC_11952</name>
</gene>
<reference evidence="2" key="1">
    <citation type="journal article" date="2020" name="BMC Genomics">
        <title>Correction to: Identification and distribution of gene clusters required for synthesis of sphingolipid metabolism inhibitors in diverse species of the filamentous fungus Fusarium.</title>
        <authorList>
            <person name="Kim H.S."/>
            <person name="Lohmar J.M."/>
            <person name="Busman M."/>
            <person name="Brown D.W."/>
            <person name="Naumann T.A."/>
            <person name="Divon H.H."/>
            <person name="Lysoe E."/>
            <person name="Uhlig S."/>
            <person name="Proctor R.H."/>
        </authorList>
    </citation>
    <scope>NUCLEOTIDE SEQUENCE</scope>
    <source>
        <strain evidence="2">NRRL 20472</strain>
    </source>
</reference>
<evidence type="ECO:0000313" key="3">
    <source>
        <dbReference type="Proteomes" id="UP000622797"/>
    </source>
</evidence>
<dbReference type="EMBL" id="JABEXW010000792">
    <property type="protein sequence ID" value="KAF4955045.1"/>
    <property type="molecule type" value="Genomic_DNA"/>
</dbReference>
<dbReference type="PANTHER" id="PTHR32440">
    <property type="entry name" value="PHOSPHATASE DCR2-RELATED-RELATED"/>
    <property type="match status" value="1"/>
</dbReference>
<evidence type="ECO:0000259" key="1">
    <source>
        <dbReference type="Pfam" id="PF00149"/>
    </source>
</evidence>
<dbReference type="PANTHER" id="PTHR32440:SF0">
    <property type="entry name" value="PHOSPHATASE DCR2-RELATED"/>
    <property type="match status" value="1"/>
</dbReference>
<feature type="domain" description="Calcineurin-like phosphoesterase" evidence="1">
    <location>
        <begin position="142"/>
        <end position="351"/>
    </location>
</feature>
<dbReference type="AlphaFoldDB" id="A0A8H4TBP9"/>
<dbReference type="Gene3D" id="3.60.21.10">
    <property type="match status" value="1"/>
</dbReference>
<comment type="caution">
    <text evidence="2">The sequence shown here is derived from an EMBL/GenBank/DDBJ whole genome shotgun (WGS) entry which is preliminary data.</text>
</comment>
<dbReference type="SUPFAM" id="SSF56300">
    <property type="entry name" value="Metallo-dependent phosphatases"/>
    <property type="match status" value="1"/>
</dbReference>
<protein>
    <recommendedName>
        <fullName evidence="1">Calcineurin-like phosphoesterase domain-containing protein</fullName>
    </recommendedName>
</protein>
<accession>A0A8H4TBP9</accession>
<organism evidence="2 3">
    <name type="scientific">Fusarium sarcochroum</name>
    <dbReference type="NCBI Taxonomy" id="1208366"/>
    <lineage>
        <taxon>Eukaryota</taxon>
        <taxon>Fungi</taxon>
        <taxon>Dikarya</taxon>
        <taxon>Ascomycota</taxon>
        <taxon>Pezizomycotina</taxon>
        <taxon>Sordariomycetes</taxon>
        <taxon>Hypocreomycetidae</taxon>
        <taxon>Hypocreales</taxon>
        <taxon>Nectriaceae</taxon>
        <taxon>Fusarium</taxon>
        <taxon>Fusarium lateritium species complex</taxon>
    </lineage>
</organism>
<dbReference type="CDD" id="cd07383">
    <property type="entry name" value="MPP_Dcr2"/>
    <property type="match status" value="1"/>
</dbReference>